<evidence type="ECO:0000256" key="2">
    <source>
        <dbReference type="ARBA" id="ARBA00023002"/>
    </source>
</evidence>
<dbReference type="Gene3D" id="3.90.1170.50">
    <property type="entry name" value="Aldehyde oxidase/xanthine dehydrogenase, a/b hammerhead"/>
    <property type="match status" value="1"/>
</dbReference>
<dbReference type="InterPro" id="IPR016208">
    <property type="entry name" value="Ald_Oxase/xanthine_DH-like"/>
</dbReference>
<sequence>MTPFDAHTQAGTRPDGLARVEDHRLLTGRGHYVHDVSRPGMLHAVFVRSVHPSAKLLGIDTSAAEASDGVIAVLGAAQLAGRTMPPPNPLLPGLNAPASWLLPMDRVDAVGQPIVLVLATSLEAAQQAAERVFVDYEALPAQADLADGAPRVTTVRHEAGDRVAAEALAVHRVAVRQQQPRVVAMSLEPRAAVAAWSEADGSLTVWLPSQSPARARDDLAHTLGLPKDKVRVIAPDVGGSFGAKASVCPEDLVIAFAARHLKATVKWVSSRSDEFTSAAQGRGAQLQGALWLDAAGRFVHLAAQLRFPLGAWLPFSAVAPMRNAARILPGPYRVGSVAIEAGAAQSNTAAVNIYRGAGRPEAALLMERLVEKAARAAGIDPVELRLRNLLAAQAMPYATPTGESFDAGDYRAALERACARFGYAAERRAQAMRRAAGEVVGVGIAMYVEPCGQGWESARVTLQADGRVRVASGSAAQGQGHQTSYAVIAAEVLGIDAALVSVDHGDTATCPDGIGALASRSMAIGGSAVVEAARQALARREAGEALPIVANARYTAPTEAWSYGCVIARMAIDVDTGRPTIERIVWVDDAGRIISPQLAEGQLLGGLAQGLGQAMLERIVYDADGQLVTGSLMDYAVPRADDMPPIEIESLAVPTDANLLGAKGVGEAGCIGVPAALLNAAADALSPLGEPELEFPLTAERLWRAMQHNSVTSEP</sequence>
<dbReference type="SMART" id="SM01008">
    <property type="entry name" value="Ald_Xan_dh_C"/>
    <property type="match status" value="1"/>
</dbReference>
<dbReference type="InterPro" id="IPR000674">
    <property type="entry name" value="Ald_Oxase/Xan_DH_a/b"/>
</dbReference>
<keyword evidence="1" id="KW-0500">Molybdenum</keyword>
<dbReference type="AlphaFoldDB" id="A0A1P8JR19"/>
<protein>
    <recommendedName>
        <fullName evidence="3">Aldehyde oxidase/xanthine dehydrogenase a/b hammerhead domain-containing protein</fullName>
    </recommendedName>
</protein>
<dbReference type="GO" id="GO:0005506">
    <property type="term" value="F:iron ion binding"/>
    <property type="evidence" value="ECO:0007669"/>
    <property type="project" value="InterPro"/>
</dbReference>
<dbReference type="RefSeq" id="WP_076196323.1">
    <property type="nucleotide sequence ID" value="NZ_CP019236.1"/>
</dbReference>
<reference evidence="4 5" key="1">
    <citation type="submission" date="2017-01" db="EMBL/GenBank/DDBJ databases">
        <authorList>
            <person name="Mah S.A."/>
            <person name="Swanson W.J."/>
            <person name="Moy G.W."/>
            <person name="Vacquier V.D."/>
        </authorList>
    </citation>
    <scope>NUCLEOTIDE SEQUENCE [LARGE SCALE GENOMIC DNA]</scope>
    <source>
        <strain evidence="4 5">DCY110</strain>
    </source>
</reference>
<dbReference type="EMBL" id="CP019236">
    <property type="protein sequence ID" value="APW36190.1"/>
    <property type="molecule type" value="Genomic_DNA"/>
</dbReference>
<dbReference type="SUPFAM" id="SSF56003">
    <property type="entry name" value="Molybdenum cofactor-binding domain"/>
    <property type="match status" value="1"/>
</dbReference>
<keyword evidence="5" id="KW-1185">Reference proteome</keyword>
<evidence type="ECO:0000256" key="1">
    <source>
        <dbReference type="ARBA" id="ARBA00022505"/>
    </source>
</evidence>
<organism evidence="4 5">
    <name type="scientific">Rhodoferax koreensis</name>
    <dbReference type="NCBI Taxonomy" id="1842727"/>
    <lineage>
        <taxon>Bacteria</taxon>
        <taxon>Pseudomonadati</taxon>
        <taxon>Pseudomonadota</taxon>
        <taxon>Betaproteobacteria</taxon>
        <taxon>Burkholderiales</taxon>
        <taxon>Comamonadaceae</taxon>
        <taxon>Rhodoferax</taxon>
    </lineage>
</organism>
<dbReference type="Pfam" id="PF02738">
    <property type="entry name" value="MoCoBD_1"/>
    <property type="match status" value="1"/>
</dbReference>
<evidence type="ECO:0000313" key="5">
    <source>
        <dbReference type="Proteomes" id="UP000186609"/>
    </source>
</evidence>
<dbReference type="GO" id="GO:0016491">
    <property type="term" value="F:oxidoreductase activity"/>
    <property type="evidence" value="ECO:0007669"/>
    <property type="project" value="UniProtKB-KW"/>
</dbReference>
<dbReference type="OrthoDB" id="221297at2"/>
<evidence type="ECO:0000259" key="3">
    <source>
        <dbReference type="SMART" id="SM01008"/>
    </source>
</evidence>
<dbReference type="InterPro" id="IPR008274">
    <property type="entry name" value="AldOxase/xan_DH_MoCoBD1"/>
</dbReference>
<accession>A0A1P8JR19</accession>
<feature type="domain" description="Aldehyde oxidase/xanthine dehydrogenase a/b hammerhead" evidence="3">
    <location>
        <begin position="27"/>
        <end position="140"/>
    </location>
</feature>
<evidence type="ECO:0000313" key="4">
    <source>
        <dbReference type="EMBL" id="APW36190.1"/>
    </source>
</evidence>
<dbReference type="InterPro" id="IPR036856">
    <property type="entry name" value="Ald_Oxase/Xan_DH_a/b_sf"/>
</dbReference>
<gene>
    <name evidence="4" type="ORF">RD110_02315</name>
</gene>
<name>A0A1P8JR19_9BURK</name>
<dbReference type="Gene3D" id="3.30.365.10">
    <property type="entry name" value="Aldehyde oxidase/xanthine dehydrogenase, molybdopterin binding domain"/>
    <property type="match status" value="6"/>
</dbReference>
<dbReference type="KEGG" id="rhy:RD110_02315"/>
<proteinExistence type="predicted"/>
<dbReference type="PANTHER" id="PTHR11908">
    <property type="entry name" value="XANTHINE DEHYDROGENASE"/>
    <property type="match status" value="1"/>
</dbReference>
<dbReference type="SUPFAM" id="SSF54665">
    <property type="entry name" value="CO dehydrogenase molybdoprotein N-domain-like"/>
    <property type="match status" value="1"/>
</dbReference>
<dbReference type="PANTHER" id="PTHR11908:SF132">
    <property type="entry name" value="ALDEHYDE OXIDASE 1-RELATED"/>
    <property type="match status" value="1"/>
</dbReference>
<dbReference type="Pfam" id="PF20256">
    <property type="entry name" value="MoCoBD_2"/>
    <property type="match status" value="2"/>
</dbReference>
<dbReference type="STRING" id="1842727.RD110_02315"/>
<dbReference type="InterPro" id="IPR046867">
    <property type="entry name" value="AldOxase/xan_DH_MoCoBD2"/>
</dbReference>
<keyword evidence="2" id="KW-0560">Oxidoreductase</keyword>
<dbReference type="Pfam" id="PF01315">
    <property type="entry name" value="Ald_Xan_dh_C"/>
    <property type="match status" value="1"/>
</dbReference>
<dbReference type="InterPro" id="IPR037165">
    <property type="entry name" value="AldOxase/xan_DH_Mopterin-bd_sf"/>
</dbReference>
<dbReference type="Proteomes" id="UP000186609">
    <property type="component" value="Chromosome"/>
</dbReference>